<dbReference type="SMART" id="SM00044">
    <property type="entry name" value="CYCc"/>
    <property type="match status" value="1"/>
</dbReference>
<evidence type="ECO:0000259" key="3">
    <source>
        <dbReference type="PROSITE" id="PS50125"/>
    </source>
</evidence>
<dbReference type="GO" id="GO:0006171">
    <property type="term" value="P:cAMP biosynthetic process"/>
    <property type="evidence" value="ECO:0007669"/>
    <property type="project" value="TreeGrafter"/>
</dbReference>
<evidence type="ECO:0000313" key="5">
    <source>
        <dbReference type="Proteomes" id="UP000435648"/>
    </source>
</evidence>
<dbReference type="PANTHER" id="PTHR43081">
    <property type="entry name" value="ADENYLATE CYCLASE, TERMINAL-DIFFERENTIATION SPECIFIC-RELATED"/>
    <property type="match status" value="1"/>
</dbReference>
<gene>
    <name evidence="4" type="ORF">GH266_09530</name>
</gene>
<sequence length="699" mass="73980">MSTFPPPPPSSRWSCSIATALGPASSASTPANDASARPQARSRETQVTMRPERRGGWQLEVAAVVLASLLALLAASRLDPLAGDIAVSFAPSPPSETLSQIVVAVVTEDTLATFPYRSPIDREFLASLVRRLDEAGAAAVGIDILLDQPSLPHKDKALFSAIDDASLPVVLAYATAADGLTDRQAAFAAKNVASRRHGLIALPRDEIDGVVRHLPRERSEHGETTRTFTQALAEAAAANRDSANGTRSRILYGNGAQAPENGAPGPFALYPAHLVPLLPDAWFAGKIVLVGTDLPTIDRHPTPMVAGRGSAAGTIPGVVIHAHILAQRLAGLSLPASPPWLRIAATLALAGLAALALSLPFPPRRLVLLLALGLAAYAGLAAWLVASGTWLPPLVAPPLAALATAGLLAWRRWQTERSERAFLRLAFSRYVSPPVVERIASGRLALELGGEKRKVTYLFTDLEGFTSLSEQLEPSALTDILNPYLDEMCRLMTEHGATIDKIIGDAVVGFFGAPDDDPEQEAHAVALALALDDFAQGYRLKVAARGIHLGATRIGLHTGEAVIGNFGGSRFFDYTGIGDTVNTAARLEGANRFLGTRILMSETVAARCPASDCRPAADLVLKGRSAPLPCFEPLAARQRDPAWRSAYRKAFAAMRAGDANAASLFEASLQLRPDDPLALLHLRRLQAGESGATLVLEGK</sequence>
<accession>A0A857C761</accession>
<keyword evidence="2" id="KW-0812">Transmembrane</keyword>
<reference evidence="4 5" key="1">
    <citation type="submission" date="2019-12" db="EMBL/GenBank/DDBJ databases">
        <title>The genome of Stappia indica PHM037.</title>
        <authorList>
            <person name="Kacar D."/>
            <person name="Galan B."/>
            <person name="Canedo L."/>
            <person name="Rodriguez P."/>
            <person name="de la Calle F."/>
            <person name="Garcia J.L."/>
        </authorList>
    </citation>
    <scope>NUCLEOTIDE SEQUENCE [LARGE SCALE GENOMIC DNA]</scope>
    <source>
        <strain evidence="4 5">PHM037</strain>
    </source>
</reference>
<dbReference type="InterPro" id="IPR007890">
    <property type="entry name" value="CHASE2"/>
</dbReference>
<dbReference type="PANTHER" id="PTHR43081:SF20">
    <property type="entry name" value="TWO-COMPONENT RESPONSE REGULATOR"/>
    <property type="match status" value="1"/>
</dbReference>
<proteinExistence type="predicted"/>
<dbReference type="KEGG" id="siw:GH266_09530"/>
<feature type="transmembrane region" description="Helical" evidence="2">
    <location>
        <begin position="366"/>
        <end position="384"/>
    </location>
</feature>
<dbReference type="InterPro" id="IPR001054">
    <property type="entry name" value="A/G_cyclase"/>
</dbReference>
<dbReference type="GO" id="GO:0004016">
    <property type="term" value="F:adenylate cyclase activity"/>
    <property type="evidence" value="ECO:0007669"/>
    <property type="project" value="UniProtKB-ARBA"/>
</dbReference>
<dbReference type="Gene3D" id="3.30.70.1230">
    <property type="entry name" value="Nucleotide cyclase"/>
    <property type="match status" value="1"/>
</dbReference>
<dbReference type="Pfam" id="PF05226">
    <property type="entry name" value="CHASE2"/>
    <property type="match status" value="1"/>
</dbReference>
<dbReference type="GO" id="GO:0035556">
    <property type="term" value="P:intracellular signal transduction"/>
    <property type="evidence" value="ECO:0007669"/>
    <property type="project" value="InterPro"/>
</dbReference>
<protein>
    <submittedName>
        <fullName evidence="4">CHASE2 domain-containing protein</fullName>
    </submittedName>
</protein>
<dbReference type="SMART" id="SM01080">
    <property type="entry name" value="CHASE2"/>
    <property type="match status" value="1"/>
</dbReference>
<dbReference type="EMBL" id="CP046908">
    <property type="protein sequence ID" value="QGZ34737.1"/>
    <property type="molecule type" value="Genomic_DNA"/>
</dbReference>
<dbReference type="SUPFAM" id="SSF55073">
    <property type="entry name" value="Nucleotide cyclase"/>
    <property type="match status" value="1"/>
</dbReference>
<feature type="domain" description="Guanylate cyclase" evidence="3">
    <location>
        <begin position="456"/>
        <end position="588"/>
    </location>
</feature>
<dbReference type="InterPro" id="IPR029787">
    <property type="entry name" value="Nucleotide_cyclase"/>
</dbReference>
<dbReference type="AlphaFoldDB" id="A0A857C761"/>
<dbReference type="Proteomes" id="UP000435648">
    <property type="component" value="Chromosome"/>
</dbReference>
<evidence type="ECO:0000256" key="2">
    <source>
        <dbReference type="SAM" id="Phobius"/>
    </source>
</evidence>
<organism evidence="4 5">
    <name type="scientific">Stappia indica</name>
    <dbReference type="NCBI Taxonomy" id="538381"/>
    <lineage>
        <taxon>Bacteria</taxon>
        <taxon>Pseudomonadati</taxon>
        <taxon>Pseudomonadota</taxon>
        <taxon>Alphaproteobacteria</taxon>
        <taxon>Hyphomicrobiales</taxon>
        <taxon>Stappiaceae</taxon>
        <taxon>Stappia</taxon>
    </lineage>
</organism>
<dbReference type="InterPro" id="IPR050697">
    <property type="entry name" value="Adenylyl/Guanylyl_Cyclase_3/4"/>
</dbReference>
<name>A0A857C761_9HYPH</name>
<evidence type="ECO:0000313" key="4">
    <source>
        <dbReference type="EMBL" id="QGZ34737.1"/>
    </source>
</evidence>
<keyword evidence="2" id="KW-0472">Membrane</keyword>
<dbReference type="CDD" id="cd07302">
    <property type="entry name" value="CHD"/>
    <property type="match status" value="1"/>
</dbReference>
<keyword evidence="2" id="KW-1133">Transmembrane helix</keyword>
<feature type="region of interest" description="Disordered" evidence="1">
    <location>
        <begin position="22"/>
        <end position="51"/>
    </location>
</feature>
<dbReference type="Pfam" id="PF00211">
    <property type="entry name" value="Guanylate_cyc"/>
    <property type="match status" value="1"/>
</dbReference>
<evidence type="ECO:0000256" key="1">
    <source>
        <dbReference type="SAM" id="MobiDB-lite"/>
    </source>
</evidence>
<feature type="transmembrane region" description="Helical" evidence="2">
    <location>
        <begin position="340"/>
        <end position="359"/>
    </location>
</feature>
<dbReference type="PROSITE" id="PS50125">
    <property type="entry name" value="GUANYLATE_CYCLASE_2"/>
    <property type="match status" value="1"/>
</dbReference>